<reference evidence="7 8" key="1">
    <citation type="submission" date="2017-02" db="EMBL/GenBank/DDBJ databases">
        <authorList>
            <person name="Peterson S.W."/>
        </authorList>
    </citation>
    <scope>NUCLEOTIDE SEQUENCE [LARGE SCALE GENOMIC DNA]</scope>
    <source>
        <strain evidence="7 8">DSM 21749</strain>
    </source>
</reference>
<keyword evidence="5" id="KW-0812">Transmembrane</keyword>
<dbReference type="Gene3D" id="1.10.760.10">
    <property type="entry name" value="Cytochrome c-like domain"/>
    <property type="match status" value="1"/>
</dbReference>
<gene>
    <name evidence="7" type="ORF">SAMN02745674_02735</name>
</gene>
<dbReference type="PANTHER" id="PTHR40942:SF4">
    <property type="entry name" value="CYTOCHROME C5"/>
    <property type="match status" value="1"/>
</dbReference>
<dbReference type="InterPro" id="IPR036909">
    <property type="entry name" value="Cyt_c-like_dom_sf"/>
</dbReference>
<keyword evidence="5" id="KW-1133">Transmembrane helix</keyword>
<dbReference type="GO" id="GO:0046872">
    <property type="term" value="F:metal ion binding"/>
    <property type="evidence" value="ECO:0007669"/>
    <property type="project" value="UniProtKB-KW"/>
</dbReference>
<keyword evidence="8" id="KW-1185">Reference proteome</keyword>
<evidence type="ECO:0000313" key="8">
    <source>
        <dbReference type="Proteomes" id="UP000190061"/>
    </source>
</evidence>
<keyword evidence="1 4" id="KW-0349">Heme</keyword>
<evidence type="ECO:0000256" key="5">
    <source>
        <dbReference type="SAM" id="Phobius"/>
    </source>
</evidence>
<evidence type="ECO:0000256" key="4">
    <source>
        <dbReference type="PROSITE-ProRule" id="PRU00433"/>
    </source>
</evidence>
<dbReference type="EMBL" id="FUXP01000016">
    <property type="protein sequence ID" value="SKA25944.1"/>
    <property type="molecule type" value="Genomic_DNA"/>
</dbReference>
<dbReference type="PANTHER" id="PTHR40942">
    <property type="match status" value="1"/>
</dbReference>
<dbReference type="Pfam" id="PF13442">
    <property type="entry name" value="Cytochrome_CBB3"/>
    <property type="match status" value="1"/>
</dbReference>
<evidence type="ECO:0000313" key="7">
    <source>
        <dbReference type="EMBL" id="SKA25944.1"/>
    </source>
</evidence>
<name>A0A1T4SCG5_9GAMM</name>
<feature type="domain" description="Cytochrome c" evidence="6">
    <location>
        <begin position="123"/>
        <end position="206"/>
    </location>
</feature>
<organism evidence="7 8">
    <name type="scientific">Lysobacter spongiicola DSM 21749</name>
    <dbReference type="NCBI Taxonomy" id="1122188"/>
    <lineage>
        <taxon>Bacteria</taxon>
        <taxon>Pseudomonadati</taxon>
        <taxon>Pseudomonadota</taxon>
        <taxon>Gammaproteobacteria</taxon>
        <taxon>Lysobacterales</taxon>
        <taxon>Lysobacteraceae</taxon>
        <taxon>Novilysobacter</taxon>
    </lineage>
</organism>
<accession>A0A1T4SCG5</accession>
<dbReference type="AlphaFoldDB" id="A0A1T4SCG5"/>
<evidence type="ECO:0000256" key="2">
    <source>
        <dbReference type="ARBA" id="ARBA00022723"/>
    </source>
</evidence>
<dbReference type="InterPro" id="IPR009056">
    <property type="entry name" value="Cyt_c-like_dom"/>
</dbReference>
<evidence type="ECO:0000256" key="3">
    <source>
        <dbReference type="ARBA" id="ARBA00023004"/>
    </source>
</evidence>
<sequence length="207" mass="21385">MCQGTMGGDILARGRLVRPSVESIRVARPARAIGWIVRNYDLEFLKKFSMVIGFLILITFGLIIGSYLVHRAQPQEVPDGVARRTEARIAPVGAVYAGSTGAAAQAAASAAAAAAATANVAYGGTMDGSVIFNNLCTGCHTSGAGGAPTMAAADWASRIPQGNDVLYQHAIEGYVGPAGVMPPKGGNPALTDEQVVATVDWMLANLQ</sequence>
<keyword evidence="5" id="KW-0472">Membrane</keyword>
<keyword evidence="2 4" id="KW-0479">Metal-binding</keyword>
<evidence type="ECO:0000259" key="6">
    <source>
        <dbReference type="PROSITE" id="PS51007"/>
    </source>
</evidence>
<dbReference type="Proteomes" id="UP000190061">
    <property type="component" value="Unassembled WGS sequence"/>
</dbReference>
<dbReference type="PROSITE" id="PS51007">
    <property type="entry name" value="CYTC"/>
    <property type="match status" value="1"/>
</dbReference>
<proteinExistence type="predicted"/>
<evidence type="ECO:0000256" key="1">
    <source>
        <dbReference type="ARBA" id="ARBA00022617"/>
    </source>
</evidence>
<keyword evidence="3 4" id="KW-0408">Iron</keyword>
<dbReference type="SUPFAM" id="SSF46626">
    <property type="entry name" value="Cytochrome c"/>
    <property type="match status" value="1"/>
</dbReference>
<dbReference type="STRING" id="1122188.SAMN02745674_02735"/>
<protein>
    <submittedName>
        <fullName evidence="7">Cytochrome c5</fullName>
    </submittedName>
</protein>
<feature type="transmembrane region" description="Helical" evidence="5">
    <location>
        <begin position="48"/>
        <end position="69"/>
    </location>
</feature>
<dbReference type="GO" id="GO:0020037">
    <property type="term" value="F:heme binding"/>
    <property type="evidence" value="ECO:0007669"/>
    <property type="project" value="InterPro"/>
</dbReference>
<dbReference type="GO" id="GO:0009055">
    <property type="term" value="F:electron transfer activity"/>
    <property type="evidence" value="ECO:0007669"/>
    <property type="project" value="InterPro"/>
</dbReference>